<sequence length="720" mass="80229">MAEVERSWTDEQLHSETVSKKDIIKFLHEHASFEFLKEHKLNGKLNNIAKTSKKDHLIESYKHLFEVKAFRTESEAALEDELKEAAEQAAAMRITEKKKERKSSESKDHKKEEPKFTKKILKHGDKTTYPSKGDRVSCFYSGKLENGVVFDSNMPGTIGKKKSKDEGKPFIFPVGKGLVIRGWDEALMTMTKGEKAELTIEPEWGYGKKGNIDAGYPLIKAGVGKKGRKRLQTNPGILKTTHLVLYCVARQAAENAITRFVLHMIKIKLAAYHNPIAQKQFSLDGNNGQPKLKRLKALSDDVGMTSSENDEQDIVYGELVVLGYNGSLDDGELERRHRSSYILCQKGSPSGVQPYKLHLASSNTGMQIVNSQAHSVSYTLSRGNAVVVEYRRDPATDMFQIGRSADSKIDFVVMDTVPGNKRSEVSQETQKSTISRYSCRIVVDREAPHTARVYAAGFDKSSNIFLGEKAPKWQNEENMMDGLTTNGVLLMNPKGGDTCRPTIWREISVCGNVYGLRKTRSTTEKGKTVEDESNVLLDGSLIDLCGAVLLWRSTDGRKEMATRETIDKMRERLNASRPQCPVGLTTLRFPGQFSEQQSSSGSVPYVYLKCGHVHGLHSWNSPDTFSGNSTQDKRTCPVCLQTSSYVPLSLGREPAFYKGEPAATHAFVPCGHVCSEETVRFWQQVPIPHGCDAFQAICPFCAVPLEGEDGFVKLIFSSDE</sequence>
<feature type="domain" description="PPIase FKBP-type" evidence="5">
    <location>
        <begin position="133"/>
        <end position="217"/>
    </location>
</feature>
<evidence type="ECO:0000313" key="6">
    <source>
        <dbReference type="EMBL" id="CAH3017984.1"/>
    </source>
</evidence>
<dbReference type="SUPFAM" id="SSF54534">
    <property type="entry name" value="FKBP-like"/>
    <property type="match status" value="1"/>
</dbReference>
<accession>A0ABN8LLE1</accession>
<dbReference type="Pfam" id="PF04710">
    <property type="entry name" value="Pellino_FHA"/>
    <property type="match status" value="1"/>
</dbReference>
<dbReference type="InterPro" id="IPR048335">
    <property type="entry name" value="Pellino_RING"/>
</dbReference>
<evidence type="ECO:0000259" key="5">
    <source>
        <dbReference type="PROSITE" id="PS50059"/>
    </source>
</evidence>
<dbReference type="InterPro" id="IPR001179">
    <property type="entry name" value="PPIase_FKBP_dom"/>
</dbReference>
<gene>
    <name evidence="6" type="ORF">PEVE_00040680</name>
</gene>
<dbReference type="Pfam" id="PF18410">
    <property type="entry name" value="BTHB"/>
    <property type="match status" value="1"/>
</dbReference>
<dbReference type="PANTHER" id="PTHR12098:SF2">
    <property type="entry name" value="PROTEIN PELLINO"/>
    <property type="match status" value="1"/>
</dbReference>
<keyword evidence="7" id="KW-1185">Reference proteome</keyword>
<evidence type="ECO:0000256" key="4">
    <source>
        <dbReference type="SAM" id="MobiDB-lite"/>
    </source>
</evidence>
<dbReference type="Pfam" id="PF00254">
    <property type="entry name" value="FKBP_C"/>
    <property type="match status" value="1"/>
</dbReference>
<dbReference type="PANTHER" id="PTHR12098">
    <property type="entry name" value="E3 UBIQUITIN-PROTEIN LIGASE PELLINO-RELATED"/>
    <property type="match status" value="1"/>
</dbReference>
<dbReference type="InterPro" id="IPR048334">
    <property type="entry name" value="Pellino_FHA"/>
</dbReference>
<feature type="region of interest" description="Disordered" evidence="4">
    <location>
        <begin position="92"/>
        <end position="116"/>
    </location>
</feature>
<dbReference type="EMBL" id="CALNXI010000075">
    <property type="protein sequence ID" value="CAH3017984.1"/>
    <property type="molecule type" value="Genomic_DNA"/>
</dbReference>
<dbReference type="InterPro" id="IPR046357">
    <property type="entry name" value="PPIase_dom_sf"/>
</dbReference>
<feature type="compositionally biased region" description="Basic and acidic residues" evidence="4">
    <location>
        <begin position="94"/>
        <end position="116"/>
    </location>
</feature>
<dbReference type="Proteomes" id="UP001159427">
    <property type="component" value="Unassembled WGS sequence"/>
</dbReference>
<dbReference type="PROSITE" id="PS50059">
    <property type="entry name" value="FKBP_PPIASE"/>
    <property type="match status" value="1"/>
</dbReference>
<keyword evidence="3" id="KW-0697">Rotamase</keyword>
<keyword evidence="2" id="KW-0597">Phosphoprotein</keyword>
<evidence type="ECO:0000256" key="3">
    <source>
        <dbReference type="PROSITE-ProRule" id="PRU00277"/>
    </source>
</evidence>
<evidence type="ECO:0000313" key="7">
    <source>
        <dbReference type="Proteomes" id="UP001159427"/>
    </source>
</evidence>
<reference evidence="6 7" key="1">
    <citation type="submission" date="2022-05" db="EMBL/GenBank/DDBJ databases">
        <authorList>
            <consortium name="Genoscope - CEA"/>
            <person name="William W."/>
        </authorList>
    </citation>
    <scope>NUCLEOTIDE SEQUENCE [LARGE SCALE GENOMIC DNA]</scope>
</reference>
<dbReference type="InterPro" id="IPR041200">
    <property type="entry name" value="FKBP3_BTHB"/>
</dbReference>
<keyword evidence="3" id="KW-0413">Isomerase</keyword>
<proteinExistence type="inferred from homology"/>
<name>A0ABN8LLE1_9CNID</name>
<organism evidence="6 7">
    <name type="scientific">Porites evermanni</name>
    <dbReference type="NCBI Taxonomy" id="104178"/>
    <lineage>
        <taxon>Eukaryota</taxon>
        <taxon>Metazoa</taxon>
        <taxon>Cnidaria</taxon>
        <taxon>Anthozoa</taxon>
        <taxon>Hexacorallia</taxon>
        <taxon>Scleractinia</taxon>
        <taxon>Fungiina</taxon>
        <taxon>Poritidae</taxon>
        <taxon>Porites</taxon>
    </lineage>
</organism>
<evidence type="ECO:0000256" key="1">
    <source>
        <dbReference type="ARBA" id="ARBA00005639"/>
    </source>
</evidence>
<evidence type="ECO:0000256" key="2">
    <source>
        <dbReference type="ARBA" id="ARBA00022553"/>
    </source>
</evidence>
<dbReference type="CDD" id="cd21063">
    <property type="entry name" value="BTHB_FKBP25"/>
    <property type="match status" value="1"/>
</dbReference>
<comment type="similarity">
    <text evidence="1">Belongs to the pellino family.</text>
</comment>
<comment type="catalytic activity">
    <reaction evidence="3">
        <text>[protein]-peptidylproline (omega=180) = [protein]-peptidylproline (omega=0)</text>
        <dbReference type="Rhea" id="RHEA:16237"/>
        <dbReference type="Rhea" id="RHEA-COMP:10747"/>
        <dbReference type="Rhea" id="RHEA-COMP:10748"/>
        <dbReference type="ChEBI" id="CHEBI:83833"/>
        <dbReference type="ChEBI" id="CHEBI:83834"/>
        <dbReference type="EC" id="5.2.1.8"/>
    </reaction>
</comment>
<dbReference type="Pfam" id="PF20723">
    <property type="entry name" value="Pellino_RING"/>
    <property type="match status" value="1"/>
</dbReference>
<dbReference type="InterPro" id="IPR006800">
    <property type="entry name" value="Pellino_fam"/>
</dbReference>
<comment type="caution">
    <text evidence="6">The sequence shown here is derived from an EMBL/GenBank/DDBJ whole genome shotgun (WGS) entry which is preliminary data.</text>
</comment>
<protein>
    <recommendedName>
        <fullName evidence="3">peptidylprolyl isomerase</fullName>
        <ecNumber evidence="3">5.2.1.8</ecNumber>
    </recommendedName>
</protein>
<dbReference type="Gene3D" id="1.10.720.80">
    <property type="match status" value="1"/>
</dbReference>
<dbReference type="EC" id="5.2.1.8" evidence="3"/>
<dbReference type="Gene3D" id="3.10.50.40">
    <property type="match status" value="1"/>
</dbReference>